<keyword evidence="7 10" id="KW-0443">Lipid metabolism</keyword>
<dbReference type="GO" id="GO:0102965">
    <property type="term" value="F:alcohol-forming long-chain fatty acyl-CoA reductase activity"/>
    <property type="evidence" value="ECO:0007669"/>
    <property type="project" value="UniProtKB-EC"/>
</dbReference>
<dbReference type="Proteomes" id="UP001152759">
    <property type="component" value="Chromosome 2"/>
</dbReference>
<dbReference type="SUPFAM" id="SSF51735">
    <property type="entry name" value="NAD(P)-binding Rossmann-fold domains"/>
    <property type="match status" value="1"/>
</dbReference>
<dbReference type="AlphaFoldDB" id="A0A9P0F0J2"/>
<dbReference type="Gene3D" id="3.40.50.720">
    <property type="entry name" value="NAD(P)-binding Rossmann-like Domain"/>
    <property type="match status" value="1"/>
</dbReference>
<evidence type="ECO:0000256" key="3">
    <source>
        <dbReference type="ARBA" id="ARBA00022516"/>
    </source>
</evidence>
<dbReference type="Pfam" id="PF07993">
    <property type="entry name" value="NAD_binding_4"/>
    <property type="match status" value="1"/>
</dbReference>
<dbReference type="GO" id="GO:0016020">
    <property type="term" value="C:membrane"/>
    <property type="evidence" value="ECO:0007669"/>
    <property type="project" value="UniProtKB-SubCell"/>
</dbReference>
<keyword evidence="3 10" id="KW-0444">Lipid biosynthesis</keyword>
<dbReference type="PANTHER" id="PTHR11011">
    <property type="entry name" value="MALE STERILITY PROTEIN 2-RELATED"/>
    <property type="match status" value="1"/>
</dbReference>
<feature type="domain" description="Thioester reductase (TE)" evidence="12">
    <location>
        <begin position="16"/>
        <end position="286"/>
    </location>
</feature>
<evidence type="ECO:0000256" key="10">
    <source>
        <dbReference type="RuleBase" id="RU363097"/>
    </source>
</evidence>
<dbReference type="InterPro" id="IPR033640">
    <property type="entry name" value="FAR_C"/>
</dbReference>
<keyword evidence="4 10" id="KW-0812">Transmembrane</keyword>
<evidence type="ECO:0000256" key="8">
    <source>
        <dbReference type="ARBA" id="ARBA00023136"/>
    </source>
</evidence>
<proteinExistence type="inferred from homology"/>
<organism evidence="13 14">
    <name type="scientific">Bemisia tabaci</name>
    <name type="common">Sweetpotato whitefly</name>
    <name type="synonym">Aleurodes tabaci</name>
    <dbReference type="NCBI Taxonomy" id="7038"/>
    <lineage>
        <taxon>Eukaryota</taxon>
        <taxon>Metazoa</taxon>
        <taxon>Ecdysozoa</taxon>
        <taxon>Arthropoda</taxon>
        <taxon>Hexapoda</taxon>
        <taxon>Insecta</taxon>
        <taxon>Pterygota</taxon>
        <taxon>Neoptera</taxon>
        <taxon>Paraneoptera</taxon>
        <taxon>Hemiptera</taxon>
        <taxon>Sternorrhyncha</taxon>
        <taxon>Aleyrodoidea</taxon>
        <taxon>Aleyrodidae</taxon>
        <taxon>Aleyrodinae</taxon>
        <taxon>Bemisia</taxon>
    </lineage>
</organism>
<dbReference type="Pfam" id="PF03015">
    <property type="entry name" value="Sterile"/>
    <property type="match status" value="1"/>
</dbReference>
<comment type="subcellular location">
    <subcellularLocation>
        <location evidence="1">Membrane</location>
        <topology evidence="1">Multi-pass membrane protein</topology>
    </subcellularLocation>
</comment>
<evidence type="ECO:0000313" key="13">
    <source>
        <dbReference type="EMBL" id="CAH0384593.1"/>
    </source>
</evidence>
<dbReference type="InterPro" id="IPR013120">
    <property type="entry name" value="FAR_NAD-bd"/>
</dbReference>
<dbReference type="EC" id="1.2.1.84" evidence="10"/>
<reference evidence="13" key="1">
    <citation type="submission" date="2021-12" db="EMBL/GenBank/DDBJ databases">
        <authorList>
            <person name="King R."/>
        </authorList>
    </citation>
    <scope>NUCLEOTIDE SEQUENCE</scope>
</reference>
<evidence type="ECO:0000256" key="9">
    <source>
        <dbReference type="ARBA" id="ARBA00052530"/>
    </source>
</evidence>
<feature type="transmembrane region" description="Helical" evidence="10">
    <location>
        <begin position="459"/>
        <end position="479"/>
    </location>
</feature>
<sequence length="505" mass="56195">MSSPVAEFYKGADIFLTGGTGFVGVALIEKLLRCFGNDIGKIYLLIRSKKDVPASQRILDLPKNSAFEKFIAEKGDGLFKEKLVAVSGDVGSPDLGLSDSDKAALKNVSIVFHSAATLDFEANLKTTYEINLLGTRRVIELCKSLPKFKALLHVSSAYANSNRNQAEEVLYEVPGDVEKVGGLVSSLNDAALEEVTPTVLGNHPNTYTFTKALAEHAVAESGLNTCIIRPSMIIGAWKEPVPGWTISKNGPQGFLMAASKGVVRRLPVSKNLVYDYIPVDIVINHMILGAYKADPSTPIYHCTSSTCNPFRWADVEERIHEILHKYPLKSAVWYPALKLLPSLFLFRLSALIFHILPAFILDNTLALAGGRRILMRLHRNINGSLDRLAPFIFQEWMYDNRKTVALHESLKPADQERFGVDIRQLRWPDLFDDLAKGVRRYLNKESDSTIPAGRKKDTILMFANYLVQGVFFYVIWYLTSTVLRTSYSGGLYAASSIFAAIMYFL</sequence>
<evidence type="ECO:0000313" key="14">
    <source>
        <dbReference type="Proteomes" id="UP001152759"/>
    </source>
</evidence>
<keyword evidence="14" id="KW-1185">Reference proteome</keyword>
<keyword evidence="10" id="KW-0560">Oxidoreductase</keyword>
<keyword evidence="5 10" id="KW-0521">NADP</keyword>
<keyword evidence="8 10" id="KW-0472">Membrane</keyword>
<evidence type="ECO:0000256" key="7">
    <source>
        <dbReference type="ARBA" id="ARBA00023098"/>
    </source>
</evidence>
<keyword evidence="6 10" id="KW-1133">Transmembrane helix</keyword>
<evidence type="ECO:0000259" key="12">
    <source>
        <dbReference type="Pfam" id="PF07993"/>
    </source>
</evidence>
<dbReference type="CDD" id="cd09071">
    <property type="entry name" value="FAR_C"/>
    <property type="match status" value="1"/>
</dbReference>
<evidence type="ECO:0000259" key="11">
    <source>
        <dbReference type="Pfam" id="PF03015"/>
    </source>
</evidence>
<dbReference type="FunFam" id="3.40.50.720:FF:000143">
    <property type="entry name" value="Fatty acyl-CoA reductase"/>
    <property type="match status" value="1"/>
</dbReference>
<evidence type="ECO:0000256" key="2">
    <source>
        <dbReference type="ARBA" id="ARBA00005928"/>
    </source>
</evidence>
<dbReference type="GO" id="GO:0080019">
    <property type="term" value="F:alcohol-forming very long-chain fatty acyl-CoA reductase activity"/>
    <property type="evidence" value="ECO:0007669"/>
    <property type="project" value="InterPro"/>
</dbReference>
<protein>
    <recommendedName>
        <fullName evidence="10">Fatty acyl-CoA reductase</fullName>
        <ecNumber evidence="10">1.2.1.84</ecNumber>
    </recommendedName>
</protein>
<dbReference type="InterPro" id="IPR026055">
    <property type="entry name" value="FAR"/>
</dbReference>
<name>A0A9P0F0J2_BEMTA</name>
<gene>
    <name evidence="13" type="ORF">BEMITA_LOCUS3903</name>
</gene>
<feature type="domain" description="Fatty acyl-CoA reductase C-terminal" evidence="11">
    <location>
        <begin position="353"/>
        <end position="445"/>
    </location>
</feature>
<evidence type="ECO:0000256" key="6">
    <source>
        <dbReference type="ARBA" id="ARBA00022989"/>
    </source>
</evidence>
<evidence type="ECO:0000256" key="5">
    <source>
        <dbReference type="ARBA" id="ARBA00022857"/>
    </source>
</evidence>
<evidence type="ECO:0000256" key="1">
    <source>
        <dbReference type="ARBA" id="ARBA00004141"/>
    </source>
</evidence>
<dbReference type="InterPro" id="IPR036291">
    <property type="entry name" value="NAD(P)-bd_dom_sf"/>
</dbReference>
<feature type="transmembrane region" description="Helical" evidence="10">
    <location>
        <begin position="344"/>
        <end position="369"/>
    </location>
</feature>
<evidence type="ECO:0000256" key="4">
    <source>
        <dbReference type="ARBA" id="ARBA00022692"/>
    </source>
</evidence>
<comment type="function">
    <text evidence="10">Catalyzes the reduction of fatty acyl-CoA to fatty alcohols.</text>
</comment>
<dbReference type="KEGG" id="btab:109032430"/>
<dbReference type="PANTHER" id="PTHR11011:SF45">
    <property type="entry name" value="FATTY ACYL-COA REDUCTASE CG8306-RELATED"/>
    <property type="match status" value="1"/>
</dbReference>
<feature type="transmembrane region" description="Helical" evidence="10">
    <location>
        <begin position="485"/>
        <end position="504"/>
    </location>
</feature>
<dbReference type="GO" id="GO:0035336">
    <property type="term" value="P:long-chain fatty-acyl-CoA metabolic process"/>
    <property type="evidence" value="ECO:0007669"/>
    <property type="project" value="TreeGrafter"/>
</dbReference>
<comment type="similarity">
    <text evidence="2 10">Belongs to the fatty acyl-CoA reductase family.</text>
</comment>
<comment type="catalytic activity">
    <reaction evidence="9 10">
        <text>a long-chain fatty acyl-CoA + 2 NADPH + 2 H(+) = a long-chain primary fatty alcohol + 2 NADP(+) + CoA</text>
        <dbReference type="Rhea" id="RHEA:52716"/>
        <dbReference type="ChEBI" id="CHEBI:15378"/>
        <dbReference type="ChEBI" id="CHEBI:57287"/>
        <dbReference type="ChEBI" id="CHEBI:57783"/>
        <dbReference type="ChEBI" id="CHEBI:58349"/>
        <dbReference type="ChEBI" id="CHEBI:77396"/>
        <dbReference type="ChEBI" id="CHEBI:83139"/>
        <dbReference type="EC" id="1.2.1.84"/>
    </reaction>
</comment>
<dbReference type="EMBL" id="OU963863">
    <property type="protein sequence ID" value="CAH0384593.1"/>
    <property type="molecule type" value="Genomic_DNA"/>
</dbReference>
<dbReference type="CDD" id="cd05236">
    <property type="entry name" value="FAR-N_SDR_e"/>
    <property type="match status" value="1"/>
</dbReference>
<accession>A0A9P0F0J2</accession>
<dbReference type="GO" id="GO:0005777">
    <property type="term" value="C:peroxisome"/>
    <property type="evidence" value="ECO:0007669"/>
    <property type="project" value="TreeGrafter"/>
</dbReference>